<feature type="transmembrane region" description="Helical" evidence="8">
    <location>
        <begin position="21"/>
        <end position="38"/>
    </location>
</feature>
<accession>A0A219B8N0</accession>
<evidence type="ECO:0000256" key="4">
    <source>
        <dbReference type="ARBA" id="ARBA00022692"/>
    </source>
</evidence>
<dbReference type="NCBIfam" id="TIGR03109">
    <property type="entry name" value="exosort_XrtA"/>
    <property type="match status" value="1"/>
</dbReference>
<dbReference type="Pfam" id="PF11984">
    <property type="entry name" value="DUF3485"/>
    <property type="match status" value="1"/>
</dbReference>
<name>A0A219B8N0_9SPHN</name>
<feature type="transmembrane region" description="Helical" evidence="8">
    <location>
        <begin position="195"/>
        <end position="214"/>
    </location>
</feature>
<sequence>MATISSEAAGGDIPASPAWRLAFPAWAALAVGILLLFWQDTAALVSLWLNNSTYQHALLVPPIIAYLVWIRRGEVMSLTPRPFLPAAGLLFIGGVGWLLGDVAGVALVRHTALIGMLIVSVPLVLGLVVARGLTFPLFYAIFMIPFGDQLIPWLQMITADMCILLLNLFEVPAYIDGVFIEIPNGSFEVAEACSGVRFLIAMIAFSVLVAHLCFKSTLRRVVCVVSAIVLSIVANGIRAWGTIYIAHLTDPSFARGVDHVVYGWVFFAVIMAIVLGVGWFFFDRPVDDPAFDPRRLEPAPPRRAPIARRFVIALAVGLVAALVAPAYALIVADRAADMRIAGLRAPDIPGWSKVDGSGGSGWQPLYDNATATLMQTYRDAEGREVDLFLAAYERQSEDHEMIAYGNGLMEPDGDWSWGRNIDGPPTTRSVQLQKRPYVRDVWQNFVVGDRISGGDYQAKLDTLRAKLLGGDTLAGTVVISVERIGSRGTGARALEDFRAALGSPRQVLSDAVLTD</sequence>
<dbReference type="AlphaFoldDB" id="A0A219B8N0"/>
<keyword evidence="5" id="KW-0378">Hydrolase</keyword>
<dbReference type="NCBIfam" id="TIGR04178">
    <property type="entry name" value="exo_archaeo"/>
    <property type="match status" value="1"/>
</dbReference>
<keyword evidence="2" id="KW-1003">Cell membrane</keyword>
<evidence type="ECO:0000256" key="1">
    <source>
        <dbReference type="ARBA" id="ARBA00004651"/>
    </source>
</evidence>
<dbReference type="Proteomes" id="UP000198462">
    <property type="component" value="Unassembled WGS sequence"/>
</dbReference>
<dbReference type="InterPro" id="IPR017540">
    <property type="entry name" value="Exosortase-1"/>
</dbReference>
<proteinExistence type="predicted"/>
<feature type="transmembrane region" description="Helical" evidence="8">
    <location>
        <begin position="53"/>
        <end position="70"/>
    </location>
</feature>
<evidence type="ECO:0000256" key="3">
    <source>
        <dbReference type="ARBA" id="ARBA00022670"/>
    </source>
</evidence>
<feature type="transmembrane region" description="Helical" evidence="8">
    <location>
        <begin position="112"/>
        <end position="141"/>
    </location>
</feature>
<feature type="domain" description="Methanolan biosynthesis EpsI" evidence="9">
    <location>
        <begin position="317"/>
        <end position="502"/>
    </location>
</feature>
<evidence type="ECO:0000313" key="10">
    <source>
        <dbReference type="EMBL" id="OWV34513.1"/>
    </source>
</evidence>
<dbReference type="InterPro" id="IPR014263">
    <property type="entry name" value="Methanolan_biosynth_EpsI"/>
</dbReference>
<dbReference type="EMBL" id="NFZT01000001">
    <property type="protein sequence ID" value="OWV34513.1"/>
    <property type="molecule type" value="Genomic_DNA"/>
</dbReference>
<evidence type="ECO:0000256" key="5">
    <source>
        <dbReference type="ARBA" id="ARBA00022801"/>
    </source>
</evidence>
<evidence type="ECO:0000259" key="9">
    <source>
        <dbReference type="Pfam" id="PF11984"/>
    </source>
</evidence>
<feature type="transmembrane region" description="Helical" evidence="8">
    <location>
        <begin position="153"/>
        <end position="175"/>
    </location>
</feature>
<keyword evidence="6 8" id="KW-1133">Transmembrane helix</keyword>
<evidence type="ECO:0000256" key="6">
    <source>
        <dbReference type="ARBA" id="ARBA00022989"/>
    </source>
</evidence>
<dbReference type="InterPro" id="IPR013426">
    <property type="entry name" value="EpsH-like"/>
</dbReference>
<keyword evidence="7 8" id="KW-0472">Membrane</keyword>
<organism evidence="10 11">
    <name type="scientific">Pacificimonas flava</name>
    <dbReference type="NCBI Taxonomy" id="1234595"/>
    <lineage>
        <taxon>Bacteria</taxon>
        <taxon>Pseudomonadati</taxon>
        <taxon>Pseudomonadota</taxon>
        <taxon>Alphaproteobacteria</taxon>
        <taxon>Sphingomonadales</taxon>
        <taxon>Sphingosinicellaceae</taxon>
        <taxon>Pacificimonas</taxon>
    </lineage>
</organism>
<feature type="transmembrane region" description="Helical" evidence="8">
    <location>
        <begin position="82"/>
        <end position="100"/>
    </location>
</feature>
<dbReference type="OrthoDB" id="9797363at2"/>
<feature type="transmembrane region" description="Helical" evidence="8">
    <location>
        <begin position="261"/>
        <end position="282"/>
    </location>
</feature>
<dbReference type="InterPro" id="IPR019127">
    <property type="entry name" value="Exosortase"/>
</dbReference>
<comment type="caution">
    <text evidence="10">The sequence shown here is derived from an EMBL/GenBank/DDBJ whole genome shotgun (WGS) entry which is preliminary data.</text>
</comment>
<evidence type="ECO:0000256" key="8">
    <source>
        <dbReference type="SAM" id="Phobius"/>
    </source>
</evidence>
<dbReference type="GO" id="GO:0006508">
    <property type="term" value="P:proteolysis"/>
    <property type="evidence" value="ECO:0007669"/>
    <property type="project" value="UniProtKB-KW"/>
</dbReference>
<protein>
    <recommendedName>
        <fullName evidence="9">Methanolan biosynthesis EpsI domain-containing protein</fullName>
    </recommendedName>
</protein>
<gene>
    <name evidence="10" type="ORF">B5C34_14300</name>
</gene>
<evidence type="ECO:0000256" key="7">
    <source>
        <dbReference type="ARBA" id="ARBA00023136"/>
    </source>
</evidence>
<dbReference type="InterPro" id="IPR026392">
    <property type="entry name" value="Exo/Archaeosortase_dom"/>
</dbReference>
<keyword evidence="4 8" id="KW-0812">Transmembrane</keyword>
<keyword evidence="3" id="KW-0645">Protease</keyword>
<dbReference type="Pfam" id="PF09721">
    <property type="entry name" value="Exosortase_EpsH"/>
    <property type="match status" value="1"/>
</dbReference>
<keyword evidence="11" id="KW-1185">Reference proteome</keyword>
<feature type="transmembrane region" description="Helical" evidence="8">
    <location>
        <begin position="221"/>
        <end position="241"/>
    </location>
</feature>
<dbReference type="GO" id="GO:0005886">
    <property type="term" value="C:plasma membrane"/>
    <property type="evidence" value="ECO:0007669"/>
    <property type="project" value="UniProtKB-SubCell"/>
</dbReference>
<evidence type="ECO:0000256" key="2">
    <source>
        <dbReference type="ARBA" id="ARBA00022475"/>
    </source>
</evidence>
<dbReference type="RefSeq" id="WP_088713213.1">
    <property type="nucleotide sequence ID" value="NZ_NFZT01000001.1"/>
</dbReference>
<reference evidence="11" key="1">
    <citation type="submission" date="2017-05" db="EMBL/GenBank/DDBJ databases">
        <authorList>
            <person name="Lin X."/>
        </authorList>
    </citation>
    <scope>NUCLEOTIDE SEQUENCE [LARGE SCALE GENOMIC DNA]</scope>
    <source>
        <strain evidence="11">JLT2012</strain>
    </source>
</reference>
<feature type="transmembrane region" description="Helical" evidence="8">
    <location>
        <begin position="310"/>
        <end position="330"/>
    </location>
</feature>
<dbReference type="GO" id="GO:0008233">
    <property type="term" value="F:peptidase activity"/>
    <property type="evidence" value="ECO:0007669"/>
    <property type="project" value="UniProtKB-KW"/>
</dbReference>
<dbReference type="NCBIfam" id="TIGR02914">
    <property type="entry name" value="EpsI_fam"/>
    <property type="match status" value="1"/>
</dbReference>
<evidence type="ECO:0000313" key="11">
    <source>
        <dbReference type="Proteomes" id="UP000198462"/>
    </source>
</evidence>
<dbReference type="NCBIfam" id="TIGR02602">
    <property type="entry name" value="8TM_EpsH"/>
    <property type="match status" value="1"/>
</dbReference>
<comment type="subcellular location">
    <subcellularLocation>
        <location evidence="1">Cell membrane</location>
        <topology evidence="1">Multi-pass membrane protein</topology>
    </subcellularLocation>
</comment>